<evidence type="ECO:0000256" key="1">
    <source>
        <dbReference type="ARBA" id="ARBA00011040"/>
    </source>
</evidence>
<evidence type="ECO:0000259" key="2">
    <source>
        <dbReference type="Pfam" id="PF02374"/>
    </source>
</evidence>
<dbReference type="CDD" id="cd02035">
    <property type="entry name" value="ArsA"/>
    <property type="match status" value="2"/>
</dbReference>
<name>A0A1H2Y6H7_9BACI</name>
<protein>
    <submittedName>
        <fullName evidence="3">Arsenite efflux ATP-binding protein ArsA</fullName>
    </submittedName>
</protein>
<dbReference type="PANTHER" id="PTHR10803:SF3">
    <property type="entry name" value="ATPASE GET3"/>
    <property type="match status" value="1"/>
</dbReference>
<organism evidence="3 4">
    <name type="scientific">Marinococcus luteus</name>
    <dbReference type="NCBI Taxonomy" id="1122204"/>
    <lineage>
        <taxon>Bacteria</taxon>
        <taxon>Bacillati</taxon>
        <taxon>Bacillota</taxon>
        <taxon>Bacilli</taxon>
        <taxon>Bacillales</taxon>
        <taxon>Bacillaceae</taxon>
        <taxon>Marinococcus</taxon>
    </lineage>
</organism>
<gene>
    <name evidence="3" type="ORF">SAMN05421781_3016</name>
</gene>
<feature type="domain" description="ArsA/GET3 Anion-transporting ATPase-like" evidence="2">
    <location>
        <begin position="14"/>
        <end position="288"/>
    </location>
</feature>
<dbReference type="InterPro" id="IPR016300">
    <property type="entry name" value="ATPase_ArsA/GET3"/>
</dbReference>
<comment type="similarity">
    <text evidence="1">Belongs to the arsA ATPase family.</text>
</comment>
<dbReference type="NCBIfam" id="TIGR00345">
    <property type="entry name" value="GET3_arsA_TRC40"/>
    <property type="match status" value="1"/>
</dbReference>
<sequence>MNKKRFHPDHHTYTRYLFFTGKGGVGKTSSASALAAYLAGKGRQVLLVSTDPASNLDDVLEMPLNNRASAVPDVKGLYASNIDPGEAAETYKEAVVGPYRNLLPETAVAQMEEQLSGACTVEIAAFNEFAELLTAPNESYDHIIFDTAPTGHTLRLLELPSAWDDFLQTSTHGASCLGPLSGLADKKTMYEQAVAQLADASRTTVYIVARPDTSSLEEAARTAEELGSMGMREQVFLVNGLFTPSGTEDATASLFASAQQKALQQAPDFFEDKTLWTLAYHAVISTGAACLTHLFDEPSVVEDPEPFHEAGPATTVEDMVQDIEDQKYRLVFTMGKGGVGKTTMAAEVASKLAARGHAVHLTTTDPADHLAGVIDLDNLSSLLTVSHVNPEEALSDYQKTTKDEAIAAGVSASELSYIEEDLSSPCTEEIAVFQAFSEVAARADNEIVVIDTAPTGHTLLLLEHAEQYTKEIERSSGHTPEAMKQLLPRLKNPDETAFLLLTLPETTPVLEAERLQQDLGRTGIYPKWWVINQSFAAAQTNDPLLRKKGIRELFWIDYVKKNLADKIVTLPWDANAGKKAQTIS</sequence>
<dbReference type="Pfam" id="PF02374">
    <property type="entry name" value="ArsA_ATPase"/>
    <property type="match status" value="3"/>
</dbReference>
<dbReference type="STRING" id="1122204.SAMN05421781_3016"/>
<dbReference type="InterPro" id="IPR027417">
    <property type="entry name" value="P-loop_NTPase"/>
</dbReference>
<dbReference type="EMBL" id="FNNC01000009">
    <property type="protein sequence ID" value="SDX00418.1"/>
    <property type="molecule type" value="Genomic_DNA"/>
</dbReference>
<feature type="domain" description="ArsA/GET3 Anion-transporting ATPase-like" evidence="2">
    <location>
        <begin position="480"/>
        <end position="566"/>
    </location>
</feature>
<dbReference type="GO" id="GO:0015446">
    <property type="term" value="F:ATPase-coupled arsenite transmembrane transporter activity"/>
    <property type="evidence" value="ECO:0007669"/>
    <property type="project" value="InterPro"/>
</dbReference>
<dbReference type="GO" id="GO:0016887">
    <property type="term" value="F:ATP hydrolysis activity"/>
    <property type="evidence" value="ECO:0007669"/>
    <property type="project" value="InterPro"/>
</dbReference>
<dbReference type="SUPFAM" id="SSF52540">
    <property type="entry name" value="P-loop containing nucleoside triphosphate hydrolases"/>
    <property type="match status" value="2"/>
</dbReference>
<evidence type="ECO:0000313" key="4">
    <source>
        <dbReference type="Proteomes" id="UP000199488"/>
    </source>
</evidence>
<dbReference type="Gene3D" id="3.40.50.300">
    <property type="entry name" value="P-loop containing nucleotide triphosphate hydrolases"/>
    <property type="match status" value="2"/>
</dbReference>
<dbReference type="RefSeq" id="WP_091616778.1">
    <property type="nucleotide sequence ID" value="NZ_FNNC01000009.1"/>
</dbReference>
<dbReference type="PANTHER" id="PTHR10803">
    <property type="entry name" value="ARSENICAL PUMP-DRIVING ATPASE ARSENITE-TRANSLOCATING ATPASE"/>
    <property type="match status" value="1"/>
</dbReference>
<keyword evidence="4" id="KW-1185">Reference proteome</keyword>
<dbReference type="Proteomes" id="UP000199488">
    <property type="component" value="Unassembled WGS sequence"/>
</dbReference>
<dbReference type="InterPro" id="IPR027541">
    <property type="entry name" value="Ars_ATPase"/>
</dbReference>
<keyword evidence="3" id="KW-0067">ATP-binding</keyword>
<dbReference type="PIRSF" id="PIRSF001327">
    <property type="entry name" value="Arsenical_pump-driving_ATPase"/>
    <property type="match status" value="1"/>
</dbReference>
<keyword evidence="3" id="KW-0547">Nucleotide-binding</keyword>
<dbReference type="OrthoDB" id="9780677at2"/>
<dbReference type="AlphaFoldDB" id="A0A1H2Y6H7"/>
<feature type="domain" description="ArsA/GET3 Anion-transporting ATPase-like" evidence="2">
    <location>
        <begin position="329"/>
        <end position="474"/>
    </location>
</feature>
<reference evidence="3 4" key="1">
    <citation type="submission" date="2016-10" db="EMBL/GenBank/DDBJ databases">
        <authorList>
            <person name="de Groot N.N."/>
        </authorList>
    </citation>
    <scope>NUCLEOTIDE SEQUENCE [LARGE SCALE GENOMIC DNA]</scope>
    <source>
        <strain evidence="3 4">DSM 23126</strain>
    </source>
</reference>
<accession>A0A1H2Y6H7</accession>
<proteinExistence type="inferred from homology"/>
<dbReference type="NCBIfam" id="TIGR04291">
    <property type="entry name" value="arsen_driv_ArsA"/>
    <property type="match status" value="1"/>
</dbReference>
<dbReference type="InterPro" id="IPR025723">
    <property type="entry name" value="ArsA/GET3_ATPase-like"/>
</dbReference>
<dbReference type="GO" id="GO:0005524">
    <property type="term" value="F:ATP binding"/>
    <property type="evidence" value="ECO:0007669"/>
    <property type="project" value="UniProtKB-KW"/>
</dbReference>
<evidence type="ECO:0000313" key="3">
    <source>
        <dbReference type="EMBL" id="SDX00418.1"/>
    </source>
</evidence>